<proteinExistence type="predicted"/>
<dbReference type="Proteomes" id="UP001268089">
    <property type="component" value="Unassembled WGS sequence"/>
</dbReference>
<comment type="caution">
    <text evidence="1">The sequence shown here is derived from an EMBL/GenBank/DDBJ whole genome shotgun (WGS) entry which is preliminary data.</text>
</comment>
<evidence type="ECO:0000313" key="2">
    <source>
        <dbReference type="Proteomes" id="UP001268089"/>
    </source>
</evidence>
<accession>A0ABU1ZHP4</accession>
<organism evidence="1 2">
    <name type="scientific">Rhodoferax saidenbachensis</name>
    <dbReference type="NCBI Taxonomy" id="1484693"/>
    <lineage>
        <taxon>Bacteria</taxon>
        <taxon>Pseudomonadati</taxon>
        <taxon>Pseudomonadota</taxon>
        <taxon>Betaproteobacteria</taxon>
        <taxon>Burkholderiales</taxon>
        <taxon>Comamonadaceae</taxon>
        <taxon>Rhodoferax</taxon>
    </lineage>
</organism>
<gene>
    <name evidence="1" type="ORF">J2X15_000325</name>
</gene>
<evidence type="ECO:0000313" key="1">
    <source>
        <dbReference type="EMBL" id="MDR7305059.1"/>
    </source>
</evidence>
<reference evidence="1 2" key="1">
    <citation type="submission" date="2023-07" db="EMBL/GenBank/DDBJ databases">
        <title>Sorghum-associated microbial communities from plants grown in Nebraska, USA.</title>
        <authorList>
            <person name="Schachtman D."/>
        </authorList>
    </citation>
    <scope>NUCLEOTIDE SEQUENCE [LARGE SCALE GENOMIC DNA]</scope>
    <source>
        <strain evidence="1 2">BE308</strain>
    </source>
</reference>
<sequence length="64" mass="7024">MSETSPRPVVTETMMVQPNVAHAALSDSDNETLKVQRRFRLSGNGPASRALQVAVLAFLKQKEN</sequence>
<protein>
    <submittedName>
        <fullName evidence="1">Uncharacterized protein</fullName>
    </submittedName>
</protein>
<name>A0ABU1ZHP4_9BURK</name>
<keyword evidence="2" id="KW-1185">Reference proteome</keyword>
<dbReference type="EMBL" id="JAVDXO010000001">
    <property type="protein sequence ID" value="MDR7305059.1"/>
    <property type="molecule type" value="Genomic_DNA"/>
</dbReference>
<dbReference type="RefSeq" id="WP_310338820.1">
    <property type="nucleotide sequence ID" value="NZ_JAVDXO010000001.1"/>
</dbReference>